<protein>
    <submittedName>
        <fullName evidence="1">Uncharacterized protein</fullName>
    </submittedName>
</protein>
<proteinExistence type="predicted"/>
<dbReference type="EMBL" id="JAPESX010002133">
    <property type="protein sequence ID" value="KAJ8109204.1"/>
    <property type="molecule type" value="Genomic_DNA"/>
</dbReference>
<sequence length="158" mass="17600">MLCAKHLGARHVISTDGDEAVVDYLKENLLLNDLNDEKLLMAKTLWWGDELEGTWFEQACSSEPFDVVVGADITYDKVAISALVKTLRQLFQMRPGLLVIIAGVIRNAETFQAFQDECALSKFQFEEITFAAKPMREQTALFYAAAVPIKILSITSPG</sequence>
<organism evidence="1 2">
    <name type="scientific">Nemania bipapillata</name>
    <dbReference type="NCBI Taxonomy" id="110536"/>
    <lineage>
        <taxon>Eukaryota</taxon>
        <taxon>Fungi</taxon>
        <taxon>Dikarya</taxon>
        <taxon>Ascomycota</taxon>
        <taxon>Pezizomycotina</taxon>
        <taxon>Sordariomycetes</taxon>
        <taxon>Xylariomycetidae</taxon>
        <taxon>Xylariales</taxon>
        <taxon>Xylariaceae</taxon>
        <taxon>Nemania</taxon>
    </lineage>
</organism>
<accession>A0ACC2I1H4</accession>
<comment type="caution">
    <text evidence="1">The sequence shown here is derived from an EMBL/GenBank/DDBJ whole genome shotgun (WGS) entry which is preliminary data.</text>
</comment>
<evidence type="ECO:0000313" key="2">
    <source>
        <dbReference type="Proteomes" id="UP001153334"/>
    </source>
</evidence>
<dbReference type="Proteomes" id="UP001153334">
    <property type="component" value="Unassembled WGS sequence"/>
</dbReference>
<reference evidence="1" key="1">
    <citation type="submission" date="2022-11" db="EMBL/GenBank/DDBJ databases">
        <title>Genome Sequence of Nemania bipapillata.</title>
        <authorList>
            <person name="Buettner E."/>
        </authorList>
    </citation>
    <scope>NUCLEOTIDE SEQUENCE</scope>
    <source>
        <strain evidence="1">CP14</strain>
    </source>
</reference>
<evidence type="ECO:0000313" key="1">
    <source>
        <dbReference type="EMBL" id="KAJ8109204.1"/>
    </source>
</evidence>
<gene>
    <name evidence="1" type="ORF">ONZ43_g6200</name>
</gene>
<name>A0ACC2I1H4_9PEZI</name>
<keyword evidence="2" id="KW-1185">Reference proteome</keyword>